<dbReference type="Proteomes" id="UP000613177">
    <property type="component" value="Unassembled WGS sequence"/>
</dbReference>
<dbReference type="AlphaFoldDB" id="A0A8H7SMB7"/>
<organism evidence="1 2">
    <name type="scientific">Thamnidium elegans</name>
    <dbReference type="NCBI Taxonomy" id="101142"/>
    <lineage>
        <taxon>Eukaryota</taxon>
        <taxon>Fungi</taxon>
        <taxon>Fungi incertae sedis</taxon>
        <taxon>Mucoromycota</taxon>
        <taxon>Mucoromycotina</taxon>
        <taxon>Mucoromycetes</taxon>
        <taxon>Mucorales</taxon>
        <taxon>Mucorineae</taxon>
        <taxon>Mucoraceae</taxon>
        <taxon>Thamnidium</taxon>
    </lineage>
</organism>
<evidence type="ECO:0000313" key="1">
    <source>
        <dbReference type="EMBL" id="KAG2233204.1"/>
    </source>
</evidence>
<gene>
    <name evidence="1" type="ORF">INT48_007624</name>
</gene>
<name>A0A8H7SMB7_9FUNG</name>
<sequence>MTTIKERMGPEVLRWIAKHAGDRAKRSAKISQNEYFFLEDIKKLKQGGSNSNNRFQLYKNRDVLKVARTEMYTKLNKVKRKLGQTRQALYYKQMAIKFKDKLESESASDSPPAKQEIDFQSNGVVFANRRSLQNPENFIYSA</sequence>
<accession>A0A8H7SMB7</accession>
<comment type="caution">
    <text evidence="1">The sequence shown here is derived from an EMBL/GenBank/DDBJ whole genome shotgun (WGS) entry which is preliminary data.</text>
</comment>
<keyword evidence="2" id="KW-1185">Reference proteome</keyword>
<protein>
    <submittedName>
        <fullName evidence="1">Uncharacterized protein</fullName>
    </submittedName>
</protein>
<reference evidence="1" key="1">
    <citation type="submission" date="2021-01" db="EMBL/GenBank/DDBJ databases">
        <title>Metabolic potential, ecology and presence of endohyphal bacteria is reflected in genomic diversity of Mucoromycotina.</title>
        <authorList>
            <person name="Muszewska A."/>
            <person name="Okrasinska A."/>
            <person name="Steczkiewicz K."/>
            <person name="Drgas O."/>
            <person name="Orlowska M."/>
            <person name="Perlinska-Lenart U."/>
            <person name="Aleksandrzak-Piekarczyk T."/>
            <person name="Szatraj K."/>
            <person name="Zielenkiewicz U."/>
            <person name="Pilsyk S."/>
            <person name="Malc E."/>
            <person name="Mieczkowski P."/>
            <person name="Kruszewska J.S."/>
            <person name="Biernat P."/>
            <person name="Pawlowska J."/>
        </authorList>
    </citation>
    <scope>NUCLEOTIDE SEQUENCE</scope>
    <source>
        <strain evidence="1">WA0000018081</strain>
    </source>
</reference>
<evidence type="ECO:0000313" key="2">
    <source>
        <dbReference type="Proteomes" id="UP000613177"/>
    </source>
</evidence>
<dbReference type="EMBL" id="JAEPRE010000086">
    <property type="protein sequence ID" value="KAG2233204.1"/>
    <property type="molecule type" value="Genomic_DNA"/>
</dbReference>
<proteinExistence type="predicted"/>